<sequence>MGNFSVKKQYNNETLFLRPSPPHSHLARSPFRLLEPRRISIELQRALPVDRRGFVSVELLGRVVLLYGQSWVLVALEKGGILYDPHGCVLGSGRIRFRNLVFFVILILESDGRMLYGV</sequence>
<reference evidence="1" key="1">
    <citation type="submission" date="2022-05" db="EMBL/GenBank/DDBJ databases">
        <title>The Musa troglodytarum L. genome provides insights into the mechanism of non-climacteric behaviour and enrichment of carotenoids.</title>
        <authorList>
            <person name="Wang J."/>
        </authorList>
    </citation>
    <scope>NUCLEOTIDE SEQUENCE</scope>
    <source>
        <tissue evidence="1">Leaf</tissue>
    </source>
</reference>
<dbReference type="EMBL" id="CP097507">
    <property type="protein sequence ID" value="URE00486.1"/>
    <property type="molecule type" value="Genomic_DNA"/>
</dbReference>
<accession>A0A9E7K0H5</accession>
<gene>
    <name evidence="1" type="ORF">MUK42_34433</name>
</gene>
<name>A0A9E7K0H5_9LILI</name>
<evidence type="ECO:0000313" key="2">
    <source>
        <dbReference type="Proteomes" id="UP001055439"/>
    </source>
</evidence>
<dbReference type="AlphaFoldDB" id="A0A9E7K0H5"/>
<evidence type="ECO:0000313" key="1">
    <source>
        <dbReference type="EMBL" id="URE00486.1"/>
    </source>
</evidence>
<protein>
    <submittedName>
        <fullName evidence="1">Uncharacterized protein</fullName>
    </submittedName>
</protein>
<dbReference type="Proteomes" id="UP001055439">
    <property type="component" value="Chromosome 5"/>
</dbReference>
<organism evidence="1 2">
    <name type="scientific">Musa troglodytarum</name>
    <name type="common">fe'i banana</name>
    <dbReference type="NCBI Taxonomy" id="320322"/>
    <lineage>
        <taxon>Eukaryota</taxon>
        <taxon>Viridiplantae</taxon>
        <taxon>Streptophyta</taxon>
        <taxon>Embryophyta</taxon>
        <taxon>Tracheophyta</taxon>
        <taxon>Spermatophyta</taxon>
        <taxon>Magnoliopsida</taxon>
        <taxon>Liliopsida</taxon>
        <taxon>Zingiberales</taxon>
        <taxon>Musaceae</taxon>
        <taxon>Musa</taxon>
    </lineage>
</organism>
<keyword evidence="2" id="KW-1185">Reference proteome</keyword>
<proteinExistence type="predicted"/>